<evidence type="ECO:0000313" key="2">
    <source>
        <dbReference type="EMBL" id="MEV0365700.1"/>
    </source>
</evidence>
<keyword evidence="3" id="KW-1185">Reference proteome</keyword>
<protein>
    <submittedName>
        <fullName evidence="2">Uncharacterized protein</fullName>
    </submittedName>
</protein>
<sequence length="87" mass="9834">MACAADHKCQVNTPPPMSRKNTEIPTATADIRARARTRQSSQRIPVEHAVAAHKNWRGLRRRHHHRHTLPQTYLAVAGPVSDRDATR</sequence>
<gene>
    <name evidence="2" type="ORF">AB0H72_23670</name>
</gene>
<dbReference type="Proteomes" id="UP001551658">
    <property type="component" value="Unassembled WGS sequence"/>
</dbReference>
<organism evidence="2 3">
    <name type="scientific">Nocardia fusca</name>
    <dbReference type="NCBI Taxonomy" id="941183"/>
    <lineage>
        <taxon>Bacteria</taxon>
        <taxon>Bacillati</taxon>
        <taxon>Actinomycetota</taxon>
        <taxon>Actinomycetes</taxon>
        <taxon>Mycobacteriales</taxon>
        <taxon>Nocardiaceae</taxon>
        <taxon>Nocardia</taxon>
    </lineage>
</organism>
<feature type="region of interest" description="Disordered" evidence="1">
    <location>
        <begin position="1"/>
        <end position="23"/>
    </location>
</feature>
<dbReference type="RefSeq" id="WP_357982482.1">
    <property type="nucleotide sequence ID" value="NZ_JBFAIH010000015.1"/>
</dbReference>
<name>A0ABV3FDN7_9NOCA</name>
<accession>A0ABV3FDN7</accession>
<comment type="caution">
    <text evidence="2">The sequence shown here is derived from an EMBL/GenBank/DDBJ whole genome shotgun (WGS) entry which is preliminary data.</text>
</comment>
<dbReference type="EMBL" id="JBFAIH010000015">
    <property type="protein sequence ID" value="MEV0365700.1"/>
    <property type="molecule type" value="Genomic_DNA"/>
</dbReference>
<evidence type="ECO:0000313" key="3">
    <source>
        <dbReference type="Proteomes" id="UP001551658"/>
    </source>
</evidence>
<evidence type="ECO:0000256" key="1">
    <source>
        <dbReference type="SAM" id="MobiDB-lite"/>
    </source>
</evidence>
<reference evidence="2 3" key="1">
    <citation type="submission" date="2024-06" db="EMBL/GenBank/DDBJ databases">
        <title>The Natural Products Discovery Center: Release of the First 8490 Sequenced Strains for Exploring Actinobacteria Biosynthetic Diversity.</title>
        <authorList>
            <person name="Kalkreuter E."/>
            <person name="Kautsar S.A."/>
            <person name="Yang D."/>
            <person name="Bader C.D."/>
            <person name="Teijaro C.N."/>
            <person name="Fluegel L."/>
            <person name="Davis C.M."/>
            <person name="Simpson J.R."/>
            <person name="Lauterbach L."/>
            <person name="Steele A.D."/>
            <person name="Gui C."/>
            <person name="Meng S."/>
            <person name="Li G."/>
            <person name="Viehrig K."/>
            <person name="Ye F."/>
            <person name="Su P."/>
            <person name="Kiefer A.F."/>
            <person name="Nichols A."/>
            <person name="Cepeda A.J."/>
            <person name="Yan W."/>
            <person name="Fan B."/>
            <person name="Jiang Y."/>
            <person name="Adhikari A."/>
            <person name="Zheng C.-J."/>
            <person name="Schuster L."/>
            <person name="Cowan T.M."/>
            <person name="Smanski M.J."/>
            <person name="Chevrette M.G."/>
            <person name="De Carvalho L.P.S."/>
            <person name="Shen B."/>
        </authorList>
    </citation>
    <scope>NUCLEOTIDE SEQUENCE [LARGE SCALE GENOMIC DNA]</scope>
    <source>
        <strain evidence="2 3">NPDC050671</strain>
    </source>
</reference>
<proteinExistence type="predicted"/>